<evidence type="ECO:0000313" key="1">
    <source>
        <dbReference type="EMBL" id="KII63489.1"/>
    </source>
</evidence>
<reference evidence="1 2" key="1">
    <citation type="journal article" date="2014" name="Genome Biol. Evol.">
        <title>The genome of the myxosporean Thelohanellus kitauei shows adaptations to nutrient acquisition within its fish host.</title>
        <authorList>
            <person name="Yang Y."/>
            <person name="Xiong J."/>
            <person name="Zhou Z."/>
            <person name="Huo F."/>
            <person name="Miao W."/>
            <person name="Ran C."/>
            <person name="Liu Y."/>
            <person name="Zhang J."/>
            <person name="Feng J."/>
            <person name="Wang M."/>
            <person name="Wang M."/>
            <person name="Wang L."/>
            <person name="Yao B."/>
        </authorList>
    </citation>
    <scope>NUCLEOTIDE SEQUENCE [LARGE SCALE GENOMIC DNA]</scope>
    <source>
        <strain evidence="1">Wuqing</strain>
    </source>
</reference>
<dbReference type="EMBL" id="JWZT01004662">
    <property type="protein sequence ID" value="KII63489.1"/>
    <property type="molecule type" value="Genomic_DNA"/>
</dbReference>
<name>A0A0C2MGK8_THEKT</name>
<proteinExistence type="predicted"/>
<comment type="caution">
    <text evidence="1">The sequence shown here is derived from an EMBL/GenBank/DDBJ whole genome shotgun (WGS) entry which is preliminary data.</text>
</comment>
<keyword evidence="2" id="KW-1185">Reference proteome</keyword>
<gene>
    <name evidence="1" type="ORF">RF11_01442</name>
</gene>
<dbReference type="AlphaFoldDB" id="A0A0C2MGK8"/>
<evidence type="ECO:0000313" key="2">
    <source>
        <dbReference type="Proteomes" id="UP000031668"/>
    </source>
</evidence>
<organism evidence="1 2">
    <name type="scientific">Thelohanellus kitauei</name>
    <name type="common">Myxosporean</name>
    <dbReference type="NCBI Taxonomy" id="669202"/>
    <lineage>
        <taxon>Eukaryota</taxon>
        <taxon>Metazoa</taxon>
        <taxon>Cnidaria</taxon>
        <taxon>Myxozoa</taxon>
        <taxon>Myxosporea</taxon>
        <taxon>Bivalvulida</taxon>
        <taxon>Platysporina</taxon>
        <taxon>Myxobolidae</taxon>
        <taxon>Thelohanellus</taxon>
    </lineage>
</organism>
<protein>
    <submittedName>
        <fullName evidence="1">Uncharacterized protein</fullName>
    </submittedName>
</protein>
<accession>A0A0C2MGK8</accession>
<sequence length="446" mass="51719">MSRICGVRCYQPLNLNPRTMPSNGLRVTALKRFQPRIAELNDAFSKHNISIRHDRTRSPAFCINIYFRDLNSLRSYANQATHLNIRIMFLIPAIRVENVRHFPMNYNGSSMVLPHILKIFKSDLTPVDPTIRFRMAEKSSHTSSQGSFVYIYGKENEINSFFKGGHTIDTSKNIFGIGHNSSNYTNIYDRFSPIKSKRPCILVSREYMGLQCEGRLTYPNMFLIRFRGSDANHGLLKILKKLNIHAHTNPESGYSMIRLADYDSFLSLHKLVHSRMYPDLEVKPYNPYNIRWSWNIDPCSIIIFNFPDIPYDEIRSYLDIGRNCHTHYAKYFDQKAIYVNGPEDEITKAWFNHGKLIENKSIRVAHAFTTSAFARNTLIISDVAPQLMDETADAITNQFEKFDVSSAESPNGVTERHLYFKFQRNFFSISRIINGQIVNITHMRDE</sequence>
<dbReference type="Proteomes" id="UP000031668">
    <property type="component" value="Unassembled WGS sequence"/>
</dbReference>